<protein>
    <submittedName>
        <fullName evidence="1">Uncharacterized protein</fullName>
    </submittedName>
</protein>
<dbReference type="Proteomes" id="UP000310334">
    <property type="component" value="Unassembled WGS sequence"/>
</dbReference>
<organism evidence="1 2">
    <name type="scientific">Metabacillus sediminilitoris</name>
    <dbReference type="NCBI Taxonomy" id="2567941"/>
    <lineage>
        <taxon>Bacteria</taxon>
        <taxon>Bacillati</taxon>
        <taxon>Bacillota</taxon>
        <taxon>Bacilli</taxon>
        <taxon>Bacillales</taxon>
        <taxon>Bacillaceae</taxon>
        <taxon>Metabacillus</taxon>
    </lineage>
</organism>
<keyword evidence="2" id="KW-1185">Reference proteome</keyword>
<proteinExistence type="predicted"/>
<evidence type="ECO:0000313" key="1">
    <source>
        <dbReference type="EMBL" id="THF80157.1"/>
    </source>
</evidence>
<sequence>MIGADCENPAGVAGQVRLMQEFTPKRLTARPAKKRASLAEINHTALLCKYQQSMRKQPFL</sequence>
<dbReference type="AlphaFoldDB" id="A0A4S4C3G1"/>
<dbReference type="EMBL" id="SSNT01000007">
    <property type="protein sequence ID" value="THF80157.1"/>
    <property type="molecule type" value="Genomic_DNA"/>
</dbReference>
<comment type="caution">
    <text evidence="1">The sequence shown here is derived from an EMBL/GenBank/DDBJ whole genome shotgun (WGS) entry which is preliminary data.</text>
</comment>
<evidence type="ECO:0000313" key="2">
    <source>
        <dbReference type="Proteomes" id="UP000310334"/>
    </source>
</evidence>
<accession>A0A4S4C3G1</accession>
<name>A0A4S4C3G1_9BACI</name>
<gene>
    <name evidence="1" type="ORF">E6W99_10835</name>
</gene>
<reference evidence="1 2" key="1">
    <citation type="submission" date="2019-04" db="EMBL/GenBank/DDBJ databases">
        <title>Bacillus sediminilitoris sp. nov., isolated from a tidal flat sediment on the East China Sea.</title>
        <authorList>
            <person name="Wei Y."/>
            <person name="Mao H."/>
            <person name="Fang J."/>
        </authorList>
    </citation>
    <scope>NUCLEOTIDE SEQUENCE [LARGE SCALE GENOMIC DNA]</scope>
    <source>
        <strain evidence="1 2">DSL-17</strain>
    </source>
</reference>